<reference evidence="2 3" key="1">
    <citation type="submission" date="2015-03" db="EMBL/GenBank/DDBJ databases">
        <authorList>
            <person name="Murphy D."/>
        </authorList>
    </citation>
    <scope>NUCLEOTIDE SEQUENCE [LARGE SCALE GENOMIC DNA]</scope>
    <source>
        <strain evidence="2 3">IP26249</strain>
    </source>
</reference>
<dbReference type="EMBL" id="CGBR01000001">
    <property type="protein sequence ID" value="CFQ51967.1"/>
    <property type="molecule type" value="Genomic_DNA"/>
</dbReference>
<evidence type="ECO:0000313" key="3">
    <source>
        <dbReference type="Proteomes" id="UP000048841"/>
    </source>
</evidence>
<gene>
    <name evidence="2" type="ORF">ERS137941_00348</name>
</gene>
<keyword evidence="1" id="KW-0812">Transmembrane</keyword>
<protein>
    <submittedName>
        <fullName evidence="2">Permease of the major facilitator superfamily</fullName>
    </submittedName>
</protein>
<keyword evidence="1" id="KW-1133">Transmembrane helix</keyword>
<proteinExistence type="predicted"/>
<evidence type="ECO:0000313" key="2">
    <source>
        <dbReference type="EMBL" id="CFQ51967.1"/>
    </source>
</evidence>
<organism evidence="2 3">
    <name type="scientific">Yersinia enterocolitica</name>
    <dbReference type="NCBI Taxonomy" id="630"/>
    <lineage>
        <taxon>Bacteria</taxon>
        <taxon>Pseudomonadati</taxon>
        <taxon>Pseudomonadota</taxon>
        <taxon>Gammaproteobacteria</taxon>
        <taxon>Enterobacterales</taxon>
        <taxon>Yersiniaceae</taxon>
        <taxon>Yersinia</taxon>
    </lineage>
</organism>
<evidence type="ECO:0000256" key="1">
    <source>
        <dbReference type="SAM" id="Phobius"/>
    </source>
</evidence>
<keyword evidence="1" id="KW-0472">Membrane</keyword>
<name>A0A0H5GBS1_YEREN</name>
<sequence length="818" mass="92652">MHTKLDYLCKLTHVDYVLSGSVNPDYSDEFNVTKIKIINNLYDKKEKYLDLFENVKNSSSLNELISHINDYLKKNEVKSECEFLIKIIQQVEDSKLNDKYEIKEIHDHFYPIAPSDKCAVEVSSVSGAGNPFDTPLEVEKLLELYQSNVVKKYKGEKNIGLGGDIFTVEAFCRELNKIHEFVKSKLSSSLKPILTSFAKSDEVRDIIRNQKKNSFFYQLIDKENQVINEKDNKFSTEDNIHYFSSQPTVSNAESIPLQPDEPIASTVLNQVAVTVRSAEVPGNPFLVLEPKIEQLINLYNAKVVNIYKGKKNITLAGTIDEIDNFCQEVNRMKNSTSQSSKSSRFNLLVDFFKNKEVEELLGKMSGYPEDFYVKGSEVKCANGLLLQKILNEYVNGSDKNKSLLQPEHYKKIKADLGNLTLRSTISIELETNGNVIVRNFPESNEKIALMLTELLKKHSSNGSFSEKIAEYLKVSRLGAHMQLQPLLNADNVHVAVNQDTEEQIRDKIMHLSDLMGFIGKHLKHVNTQLNDFPALPVKNSSLNKFREYHFNQTLAFDIHSSMYTEPQGMFISAKRWLNVKWGNIIGDVTAKTYFGKENDKPIDTIRNLREILNRNLNNQNYEKTALNNYKYQVIDAGLNRIEKQAATLDYLISNRLLPVDMAKKVTFAFCYSVASECVDLKQQSKSINFNKFLTRVKVVAPLTVVLSVGVLVAGVGGAALAPILAIGICCVGIFYLFTKCKPKLEKSEMSKQLTDAMSGLVYQKDFYLDSHDISWGEAWKYRKGAIKNAIQSWWSGEQQITAPSPSELPNSALIRGTD</sequence>
<dbReference type="Proteomes" id="UP000048841">
    <property type="component" value="Unassembled WGS sequence"/>
</dbReference>
<accession>A0A0H5GBS1</accession>
<dbReference type="AlphaFoldDB" id="A0A0H5GBS1"/>
<feature type="transmembrane region" description="Helical" evidence="1">
    <location>
        <begin position="704"/>
        <end position="737"/>
    </location>
</feature>